<evidence type="ECO:0000259" key="1">
    <source>
        <dbReference type="Pfam" id="PF04233"/>
    </source>
</evidence>
<organism evidence="2 3">
    <name type="scientific">Burkholderia territorii</name>
    <dbReference type="NCBI Taxonomy" id="1503055"/>
    <lineage>
        <taxon>Bacteria</taxon>
        <taxon>Pseudomonadati</taxon>
        <taxon>Pseudomonadota</taxon>
        <taxon>Betaproteobacteria</taxon>
        <taxon>Burkholderiales</taxon>
        <taxon>Burkholderiaceae</taxon>
        <taxon>Burkholderia</taxon>
        <taxon>Burkholderia cepacia complex</taxon>
    </lineage>
</organism>
<sequence length="269" mass="29728">MPARAPKVKGEMRATRPSAAVRIQYQRALERLIDEMHRSTLYWLRATYRSRETEIAADASPAADLAAQLARRAAQWRKMFAARAPDLARWFIAKVDKHATNATKQAAVSLTGMSVSVKDTLVSNTVMQASIQQNVSLIKSIQSEYATEVEGIVMRSVTAGRDLKYMTDQLQQRYGVTRRRATFIATDQNNKATAQMARARQLSMGVTKARWLHVGGGKNPRHSHVEANGKVFDLSKGLKIDGEYIFPGELPNCGCVGAPLIPGVDDEAE</sequence>
<dbReference type="EMBL" id="LPEQ01000009">
    <property type="protein sequence ID" value="KVV57938.1"/>
    <property type="molecule type" value="Genomic_DNA"/>
</dbReference>
<gene>
    <name evidence="2" type="ORF">WT27_23700</name>
</gene>
<protein>
    <submittedName>
        <fullName evidence="2">Phage head morphogenesis protein</fullName>
    </submittedName>
</protein>
<dbReference type="RefSeq" id="WP_060103040.1">
    <property type="nucleotide sequence ID" value="NZ_LPEQ01000009.1"/>
</dbReference>
<evidence type="ECO:0000313" key="2">
    <source>
        <dbReference type="EMBL" id="KVV57938.1"/>
    </source>
</evidence>
<dbReference type="Pfam" id="PF04233">
    <property type="entry name" value="Phage_Mu_F"/>
    <property type="match status" value="1"/>
</dbReference>
<name>A0A119DTD6_9BURK</name>
<proteinExistence type="predicted"/>
<feature type="domain" description="Phage head morphogenesis" evidence="1">
    <location>
        <begin position="148"/>
        <end position="256"/>
    </location>
</feature>
<accession>A0A119DTD6</accession>
<dbReference type="AlphaFoldDB" id="A0A119DTD6"/>
<dbReference type="Proteomes" id="UP000062317">
    <property type="component" value="Unassembled WGS sequence"/>
</dbReference>
<reference evidence="2 3" key="1">
    <citation type="submission" date="2015-11" db="EMBL/GenBank/DDBJ databases">
        <title>Expanding the genomic diversity of Burkholderia species for the development of highly accurate diagnostics.</title>
        <authorList>
            <person name="Sahl J."/>
            <person name="Keim P."/>
            <person name="Wagner D."/>
        </authorList>
    </citation>
    <scope>NUCLEOTIDE SEQUENCE [LARGE SCALE GENOMIC DNA]</scope>
    <source>
        <strain evidence="2 3">MSMB1301WGS</strain>
    </source>
</reference>
<keyword evidence="3" id="KW-1185">Reference proteome</keyword>
<evidence type="ECO:0000313" key="3">
    <source>
        <dbReference type="Proteomes" id="UP000062317"/>
    </source>
</evidence>
<dbReference type="InterPro" id="IPR006528">
    <property type="entry name" value="Phage_head_morphogenesis_dom"/>
</dbReference>
<comment type="caution">
    <text evidence="2">The sequence shown here is derived from an EMBL/GenBank/DDBJ whole genome shotgun (WGS) entry which is preliminary data.</text>
</comment>